<dbReference type="CDD" id="cd05015">
    <property type="entry name" value="SIS_PGI_1"/>
    <property type="match status" value="1"/>
</dbReference>
<dbReference type="PROSITE" id="PS00174">
    <property type="entry name" value="P_GLUCOSE_ISOMERASE_2"/>
    <property type="match status" value="1"/>
</dbReference>
<evidence type="ECO:0000256" key="6">
    <source>
        <dbReference type="ARBA" id="ARBA00029321"/>
    </source>
</evidence>
<keyword evidence="4 7" id="KW-0324">Glycolysis</keyword>
<dbReference type="Pfam" id="PF00342">
    <property type="entry name" value="PGI"/>
    <property type="match status" value="2"/>
</dbReference>
<dbReference type="InterPro" id="IPR046348">
    <property type="entry name" value="SIS_dom_sf"/>
</dbReference>
<evidence type="ECO:0000256" key="8">
    <source>
        <dbReference type="RuleBase" id="RU000612"/>
    </source>
</evidence>
<dbReference type="EMBL" id="LNYC01000032">
    <property type="protein sequence ID" value="KTD00656.1"/>
    <property type="molecule type" value="Genomic_DNA"/>
</dbReference>
<dbReference type="CDD" id="cd05016">
    <property type="entry name" value="SIS_PGI_2"/>
    <property type="match status" value="1"/>
</dbReference>
<dbReference type="OrthoDB" id="140919at2"/>
<dbReference type="GO" id="GO:0006094">
    <property type="term" value="P:gluconeogenesis"/>
    <property type="evidence" value="ECO:0007669"/>
    <property type="project" value="UniProtKB-UniRule"/>
</dbReference>
<dbReference type="PROSITE" id="PS00765">
    <property type="entry name" value="P_GLUCOSE_ISOMERASE_1"/>
    <property type="match status" value="1"/>
</dbReference>
<feature type="active site" evidence="7">
    <location>
        <position position="374"/>
    </location>
</feature>
<evidence type="ECO:0000313" key="10">
    <source>
        <dbReference type="Proteomes" id="UP000054785"/>
    </source>
</evidence>
<comment type="function">
    <text evidence="7">Catalyzes the reversible isomerization of glucose-6-phosphate to fructose-6-phosphate.</text>
</comment>
<gene>
    <name evidence="9" type="primary">gpi</name>
    <name evidence="7" type="synonym">pgi</name>
    <name evidence="9" type="ORF">Lgee_0920</name>
</gene>
<evidence type="ECO:0000256" key="7">
    <source>
        <dbReference type="HAMAP-Rule" id="MF_00473"/>
    </source>
</evidence>
<proteinExistence type="inferred from homology"/>
<keyword evidence="10" id="KW-1185">Reference proteome</keyword>
<dbReference type="GO" id="GO:0004347">
    <property type="term" value="F:glucose-6-phosphate isomerase activity"/>
    <property type="evidence" value="ECO:0007669"/>
    <property type="project" value="UniProtKB-UniRule"/>
</dbReference>
<dbReference type="RefSeq" id="WP_051550996.1">
    <property type="nucleotide sequence ID" value="NZ_CAAAHN010000001.1"/>
</dbReference>
<dbReference type="GO" id="GO:0006096">
    <property type="term" value="P:glycolytic process"/>
    <property type="evidence" value="ECO:0007669"/>
    <property type="project" value="UniProtKB-UniRule"/>
</dbReference>
<dbReference type="AlphaFoldDB" id="A0A0W0TYG1"/>
<comment type="similarity">
    <text evidence="2 7 8">Belongs to the GPI family.</text>
</comment>
<evidence type="ECO:0000256" key="2">
    <source>
        <dbReference type="ARBA" id="ARBA00006604"/>
    </source>
</evidence>
<comment type="pathway">
    <text evidence="1 7 8">Carbohydrate degradation; glycolysis; D-glyceraldehyde 3-phosphate and glycerone phosphate from D-glucose: step 2/4.</text>
</comment>
<dbReference type="EC" id="5.3.1.9" evidence="7"/>
<feature type="active site" evidence="7">
    <location>
        <position position="478"/>
    </location>
</feature>
<dbReference type="PRINTS" id="PR00662">
    <property type="entry name" value="G6PISOMERASE"/>
</dbReference>
<dbReference type="PANTHER" id="PTHR11469:SF1">
    <property type="entry name" value="GLUCOSE-6-PHOSPHATE ISOMERASE"/>
    <property type="match status" value="1"/>
</dbReference>
<dbReference type="GO" id="GO:0097367">
    <property type="term" value="F:carbohydrate derivative binding"/>
    <property type="evidence" value="ECO:0007669"/>
    <property type="project" value="InterPro"/>
</dbReference>
<dbReference type="InterPro" id="IPR035482">
    <property type="entry name" value="SIS_PGI_2"/>
</dbReference>
<evidence type="ECO:0000313" key="9">
    <source>
        <dbReference type="EMBL" id="KTD00656.1"/>
    </source>
</evidence>
<dbReference type="PANTHER" id="PTHR11469">
    <property type="entry name" value="GLUCOSE-6-PHOSPHATE ISOMERASE"/>
    <property type="match status" value="1"/>
</dbReference>
<reference evidence="9 10" key="1">
    <citation type="submission" date="2015-11" db="EMBL/GenBank/DDBJ databases">
        <title>Genomic analysis of 38 Legionella species identifies large and diverse effector repertoires.</title>
        <authorList>
            <person name="Burstein D."/>
            <person name="Amaro F."/>
            <person name="Zusman T."/>
            <person name="Lifshitz Z."/>
            <person name="Cohen O."/>
            <person name="Gilbert J.A."/>
            <person name="Pupko T."/>
            <person name="Shuman H.A."/>
            <person name="Segal G."/>
        </authorList>
    </citation>
    <scope>NUCLEOTIDE SEQUENCE [LARGE SCALE GENOMIC DNA]</scope>
    <source>
        <strain evidence="9 10">ATCC 49504</strain>
    </source>
</reference>
<accession>A0A0W0TYG1</accession>
<comment type="pathway">
    <text evidence="7">Carbohydrate biosynthesis; gluconeogenesis.</text>
</comment>
<keyword evidence="7" id="KW-0963">Cytoplasm</keyword>
<dbReference type="PATRIC" id="fig|45065.4.peg.989"/>
<dbReference type="Gene3D" id="3.40.50.10490">
    <property type="entry name" value="Glucose-6-phosphate isomerase like protein, domain 1"/>
    <property type="match status" value="2"/>
</dbReference>
<dbReference type="UniPathway" id="UPA00109">
    <property type="reaction ID" value="UER00181"/>
</dbReference>
<evidence type="ECO:0000256" key="1">
    <source>
        <dbReference type="ARBA" id="ARBA00004926"/>
    </source>
</evidence>
<dbReference type="Proteomes" id="UP000054785">
    <property type="component" value="Unassembled WGS sequence"/>
</dbReference>
<protein>
    <recommendedName>
        <fullName evidence="7">Glucose-6-phosphate isomerase</fullName>
        <shortName evidence="7">GPI</shortName>
        <ecNumber evidence="7">5.3.1.9</ecNumber>
    </recommendedName>
    <alternativeName>
        <fullName evidence="7">Phosphoglucose isomerase</fullName>
        <shortName evidence="7">PGI</shortName>
    </alternativeName>
    <alternativeName>
        <fullName evidence="7">Phosphohexose isomerase</fullName>
        <shortName evidence="7">PHI</shortName>
    </alternativeName>
</protein>
<dbReference type="InterPro" id="IPR018189">
    <property type="entry name" value="Phosphoglucose_isomerase_CS"/>
</dbReference>
<dbReference type="STRING" id="45065.Lgee_0920"/>
<evidence type="ECO:0000256" key="3">
    <source>
        <dbReference type="ARBA" id="ARBA00022432"/>
    </source>
</evidence>
<dbReference type="GO" id="GO:0048029">
    <property type="term" value="F:monosaccharide binding"/>
    <property type="evidence" value="ECO:0007669"/>
    <property type="project" value="TreeGrafter"/>
</dbReference>
<comment type="subcellular location">
    <subcellularLocation>
        <location evidence="7">Cytoplasm</location>
    </subcellularLocation>
</comment>
<comment type="caution">
    <text evidence="9">The sequence shown here is derived from an EMBL/GenBank/DDBJ whole genome shotgun (WGS) entry which is preliminary data.</text>
</comment>
<dbReference type="InterPro" id="IPR035476">
    <property type="entry name" value="SIS_PGI_1"/>
</dbReference>
<dbReference type="HAMAP" id="MF_00473">
    <property type="entry name" value="G6P_isomerase"/>
    <property type="match status" value="1"/>
</dbReference>
<evidence type="ECO:0000256" key="4">
    <source>
        <dbReference type="ARBA" id="ARBA00023152"/>
    </source>
</evidence>
<dbReference type="UniPathway" id="UPA00138"/>
<dbReference type="PROSITE" id="PS51463">
    <property type="entry name" value="P_GLUCOSE_ISOMERASE_3"/>
    <property type="match status" value="1"/>
</dbReference>
<sequence length="494" mass="53525">MKHPTELHAWKALDVLAETRFMAYRAPFSTRSACRLSPRGIGITLDYSTQHLDAETTNALLNLADNSGLSAQINALFSGKGLNAGRGKPALHTALRSPETKGLFVDGQDILPGIHAARQKMREIADAIRAGRWKGVTGKPIRDVVHLGIGGSDLGPRFAIHALAEPMSPVRAHFVSDTDPEGFARVVAVIDPETTLFIVASKSFTTAETLHNARKALAFAGGRHALEQHFIAITACCARAREWGFTNILPLWDWVGGRYSFCSAINLITAIVCGFEVFEALLRGAHAMDRHFHEAPMLENLPVMLALSGIWNINFLHHHTLLILTHAHALQKFVPLVQQIDMESNGKSIDLTGRPIHYATGPIVWGGCGNAARHSYFQLLAQGTHHIHGEFLSVAAPELAEVNALCEHALKVLGGGVPHSENTEGFIPGGFPLNHLILRDRSPETLGALVALYEHKVFVQSVIWNINPFTQPGVESAKSVAALGGREELSVTGG</sequence>
<dbReference type="GO" id="GO:0051156">
    <property type="term" value="P:glucose 6-phosphate metabolic process"/>
    <property type="evidence" value="ECO:0007669"/>
    <property type="project" value="TreeGrafter"/>
</dbReference>
<keyword evidence="3 7" id="KW-0312">Gluconeogenesis</keyword>
<organism evidence="9 10">
    <name type="scientific">Legionella geestiana</name>
    <dbReference type="NCBI Taxonomy" id="45065"/>
    <lineage>
        <taxon>Bacteria</taxon>
        <taxon>Pseudomonadati</taxon>
        <taxon>Pseudomonadota</taxon>
        <taxon>Gammaproteobacteria</taxon>
        <taxon>Legionellales</taxon>
        <taxon>Legionellaceae</taxon>
        <taxon>Legionella</taxon>
    </lineage>
</organism>
<dbReference type="InterPro" id="IPR001672">
    <property type="entry name" value="G6P_Isomerase"/>
</dbReference>
<dbReference type="SUPFAM" id="SSF53697">
    <property type="entry name" value="SIS domain"/>
    <property type="match status" value="1"/>
</dbReference>
<keyword evidence="5 7" id="KW-0413">Isomerase</keyword>
<feature type="active site" description="Proton donor" evidence="7">
    <location>
        <position position="343"/>
    </location>
</feature>
<dbReference type="GO" id="GO:0005829">
    <property type="term" value="C:cytosol"/>
    <property type="evidence" value="ECO:0007669"/>
    <property type="project" value="TreeGrafter"/>
</dbReference>
<name>A0A0W0TYG1_9GAMM</name>
<comment type="catalytic activity">
    <reaction evidence="6 7 8">
        <text>alpha-D-glucose 6-phosphate = beta-D-fructose 6-phosphate</text>
        <dbReference type="Rhea" id="RHEA:11816"/>
        <dbReference type="ChEBI" id="CHEBI:57634"/>
        <dbReference type="ChEBI" id="CHEBI:58225"/>
        <dbReference type="EC" id="5.3.1.9"/>
    </reaction>
</comment>
<evidence type="ECO:0000256" key="5">
    <source>
        <dbReference type="ARBA" id="ARBA00023235"/>
    </source>
</evidence>